<keyword evidence="3" id="KW-1185">Reference proteome</keyword>
<gene>
    <name evidence="2" type="ORF">AMORRO_LOCUS4381</name>
</gene>
<dbReference type="OrthoDB" id="2436027at2759"/>
<comment type="caution">
    <text evidence="2">The sequence shown here is derived from an EMBL/GenBank/DDBJ whole genome shotgun (WGS) entry which is preliminary data.</text>
</comment>
<protein>
    <submittedName>
        <fullName evidence="2">11236_t:CDS:1</fullName>
    </submittedName>
</protein>
<accession>A0A9N9ABQ7</accession>
<proteinExistence type="predicted"/>
<keyword evidence="1" id="KW-0175">Coiled coil</keyword>
<evidence type="ECO:0000313" key="2">
    <source>
        <dbReference type="EMBL" id="CAG8524703.1"/>
    </source>
</evidence>
<dbReference type="Proteomes" id="UP000789342">
    <property type="component" value="Unassembled WGS sequence"/>
</dbReference>
<dbReference type="AlphaFoldDB" id="A0A9N9ABQ7"/>
<evidence type="ECO:0000256" key="1">
    <source>
        <dbReference type="SAM" id="Coils"/>
    </source>
</evidence>
<organism evidence="2 3">
    <name type="scientific">Acaulospora morrowiae</name>
    <dbReference type="NCBI Taxonomy" id="94023"/>
    <lineage>
        <taxon>Eukaryota</taxon>
        <taxon>Fungi</taxon>
        <taxon>Fungi incertae sedis</taxon>
        <taxon>Mucoromycota</taxon>
        <taxon>Glomeromycotina</taxon>
        <taxon>Glomeromycetes</taxon>
        <taxon>Diversisporales</taxon>
        <taxon>Acaulosporaceae</taxon>
        <taxon>Acaulospora</taxon>
    </lineage>
</organism>
<reference evidence="2" key="1">
    <citation type="submission" date="2021-06" db="EMBL/GenBank/DDBJ databases">
        <authorList>
            <person name="Kallberg Y."/>
            <person name="Tangrot J."/>
            <person name="Rosling A."/>
        </authorList>
    </citation>
    <scope>NUCLEOTIDE SEQUENCE</scope>
    <source>
        <strain evidence="2">CL551</strain>
    </source>
</reference>
<feature type="coiled-coil region" evidence="1">
    <location>
        <begin position="73"/>
        <end position="128"/>
    </location>
</feature>
<sequence>MSNVHTLKDIENREAVGRSLGKQIPPGRRLGSIHELELEKALCGSIKTTFDIASNYKNLQDFSQLNTANTELKAKYTTEIKSLKSNIKLLERETTLTQKNLSADKIKILFLEVKVRELEGKLEDIDLEPVEMQKLSDWLYDNLRSIVCKLGLEDKVMELDKKLAKKDILE</sequence>
<name>A0A9N9ABQ7_9GLOM</name>
<evidence type="ECO:0000313" key="3">
    <source>
        <dbReference type="Proteomes" id="UP000789342"/>
    </source>
</evidence>
<feature type="non-terminal residue" evidence="2">
    <location>
        <position position="170"/>
    </location>
</feature>
<dbReference type="EMBL" id="CAJVPV010002373">
    <property type="protein sequence ID" value="CAG8524703.1"/>
    <property type="molecule type" value="Genomic_DNA"/>
</dbReference>